<feature type="transmembrane region" description="Helical" evidence="1">
    <location>
        <begin position="103"/>
        <end position="126"/>
    </location>
</feature>
<feature type="transmembrane region" description="Helical" evidence="1">
    <location>
        <begin position="72"/>
        <end position="91"/>
    </location>
</feature>
<evidence type="ECO:0000256" key="1">
    <source>
        <dbReference type="SAM" id="Phobius"/>
    </source>
</evidence>
<evidence type="ECO:0000313" key="3">
    <source>
        <dbReference type="Proteomes" id="UP000823388"/>
    </source>
</evidence>
<dbReference type="Proteomes" id="UP000823388">
    <property type="component" value="Chromosome 8N"/>
</dbReference>
<protein>
    <submittedName>
        <fullName evidence="2">Uncharacterized protein</fullName>
    </submittedName>
</protein>
<reference evidence="2" key="1">
    <citation type="submission" date="2020-05" db="EMBL/GenBank/DDBJ databases">
        <title>WGS assembly of Panicum virgatum.</title>
        <authorList>
            <person name="Lovell J.T."/>
            <person name="Jenkins J."/>
            <person name="Shu S."/>
            <person name="Juenger T.E."/>
            <person name="Schmutz J."/>
        </authorList>
    </citation>
    <scope>NUCLEOTIDE SEQUENCE</scope>
    <source>
        <strain evidence="2">AP13</strain>
    </source>
</reference>
<proteinExistence type="predicted"/>
<keyword evidence="1" id="KW-0812">Transmembrane</keyword>
<accession>A0A8T0P6M3</accession>
<keyword evidence="1" id="KW-1133">Transmembrane helix</keyword>
<keyword evidence="1" id="KW-0472">Membrane</keyword>
<keyword evidence="3" id="KW-1185">Reference proteome</keyword>
<comment type="caution">
    <text evidence="2">The sequence shown here is derived from an EMBL/GenBank/DDBJ whole genome shotgun (WGS) entry which is preliminary data.</text>
</comment>
<dbReference type="AlphaFoldDB" id="A0A8T0P6M3"/>
<name>A0A8T0P6M3_PANVG</name>
<sequence length="133" mass="14674">MPPPPQHCAWGWPCCRAPSFGRVPPPLEEGAVLWEPLPDLEAPPPPAMPGATDEEELDCSEVPARLFTVLNLLRGVLVTLWGYMIYAMVQYARSHSHEEGWEIIVMIEFVIALGVTPYFGIAAQALDDAESMT</sequence>
<organism evidence="2 3">
    <name type="scientific">Panicum virgatum</name>
    <name type="common">Blackwell switchgrass</name>
    <dbReference type="NCBI Taxonomy" id="38727"/>
    <lineage>
        <taxon>Eukaryota</taxon>
        <taxon>Viridiplantae</taxon>
        <taxon>Streptophyta</taxon>
        <taxon>Embryophyta</taxon>
        <taxon>Tracheophyta</taxon>
        <taxon>Spermatophyta</taxon>
        <taxon>Magnoliopsida</taxon>
        <taxon>Liliopsida</taxon>
        <taxon>Poales</taxon>
        <taxon>Poaceae</taxon>
        <taxon>PACMAD clade</taxon>
        <taxon>Panicoideae</taxon>
        <taxon>Panicodae</taxon>
        <taxon>Paniceae</taxon>
        <taxon>Panicinae</taxon>
        <taxon>Panicum</taxon>
        <taxon>Panicum sect. Hiantes</taxon>
    </lineage>
</organism>
<gene>
    <name evidence="2" type="ORF">PVAP13_8NG084503</name>
</gene>
<evidence type="ECO:0000313" key="2">
    <source>
        <dbReference type="EMBL" id="KAG2556319.1"/>
    </source>
</evidence>
<dbReference type="EMBL" id="CM029052">
    <property type="protein sequence ID" value="KAG2556319.1"/>
    <property type="molecule type" value="Genomic_DNA"/>
</dbReference>